<dbReference type="OrthoDB" id="10009520at2759"/>
<reference evidence="1" key="1">
    <citation type="journal article" date="2021" name="IMA Fungus">
        <title>Genomic characterization of three marine fungi, including Emericellopsis atlantica sp. nov. with signatures of a generalist lifestyle and marine biomass degradation.</title>
        <authorList>
            <person name="Hagestad O.C."/>
            <person name="Hou L."/>
            <person name="Andersen J.H."/>
            <person name="Hansen E.H."/>
            <person name="Altermark B."/>
            <person name="Li C."/>
            <person name="Kuhnert E."/>
            <person name="Cox R.J."/>
            <person name="Crous P.W."/>
            <person name="Spatafora J.W."/>
            <person name="Lail K."/>
            <person name="Amirebrahimi M."/>
            <person name="Lipzen A."/>
            <person name="Pangilinan J."/>
            <person name="Andreopoulos W."/>
            <person name="Hayes R.D."/>
            <person name="Ng V."/>
            <person name="Grigoriev I.V."/>
            <person name="Jackson S.A."/>
            <person name="Sutton T.D.S."/>
            <person name="Dobson A.D.W."/>
            <person name="Rama T."/>
        </authorList>
    </citation>
    <scope>NUCLEOTIDE SEQUENCE</scope>
    <source>
        <strain evidence="1">TRa3180A</strain>
    </source>
</reference>
<accession>A0A9P7YXX4</accession>
<keyword evidence="2" id="KW-1185">Reference proteome</keyword>
<protein>
    <submittedName>
        <fullName evidence="1">Uncharacterized protein</fullName>
    </submittedName>
</protein>
<sequence>MLVVLLLKSRIGRCERCAYVGVGKRQPAIMTKDHPSCQLTTEKTPGCHHKICRCGAHWYWYCVKASTCHDIYRHRYQAYDGFHGDVDEGVGRREL</sequence>
<comment type="caution">
    <text evidence="1">The sequence shown here is derived from an EMBL/GenBank/DDBJ whole genome shotgun (WGS) entry which is preliminary data.</text>
</comment>
<organism evidence="1 2">
    <name type="scientific">Calycina marina</name>
    <dbReference type="NCBI Taxonomy" id="1763456"/>
    <lineage>
        <taxon>Eukaryota</taxon>
        <taxon>Fungi</taxon>
        <taxon>Dikarya</taxon>
        <taxon>Ascomycota</taxon>
        <taxon>Pezizomycotina</taxon>
        <taxon>Leotiomycetes</taxon>
        <taxon>Helotiales</taxon>
        <taxon>Pezizellaceae</taxon>
        <taxon>Calycina</taxon>
    </lineage>
</organism>
<dbReference type="EMBL" id="MU254164">
    <property type="protein sequence ID" value="KAG9241732.1"/>
    <property type="molecule type" value="Genomic_DNA"/>
</dbReference>
<dbReference type="AlphaFoldDB" id="A0A9P7YXX4"/>
<proteinExistence type="predicted"/>
<evidence type="ECO:0000313" key="2">
    <source>
        <dbReference type="Proteomes" id="UP000887226"/>
    </source>
</evidence>
<evidence type="ECO:0000313" key="1">
    <source>
        <dbReference type="EMBL" id="KAG9241732.1"/>
    </source>
</evidence>
<dbReference type="Proteomes" id="UP000887226">
    <property type="component" value="Unassembled WGS sequence"/>
</dbReference>
<dbReference type="Gene3D" id="1.20.120.1750">
    <property type="match status" value="1"/>
</dbReference>
<gene>
    <name evidence="1" type="ORF">BJ878DRAFT_212546</name>
</gene>
<name>A0A9P7YXX4_9HELO</name>